<dbReference type="GO" id="GO:0006624">
    <property type="term" value="P:vacuolar protein processing"/>
    <property type="evidence" value="ECO:0007669"/>
    <property type="project" value="TreeGrafter"/>
</dbReference>
<feature type="compositionally biased region" description="Low complexity" evidence="7">
    <location>
        <begin position="155"/>
        <end position="171"/>
    </location>
</feature>
<dbReference type="GO" id="GO:0005773">
    <property type="term" value="C:vacuole"/>
    <property type="evidence" value="ECO:0007669"/>
    <property type="project" value="GOC"/>
</dbReference>
<accession>A0A0N0DQS3</accession>
<evidence type="ECO:0000256" key="3">
    <source>
        <dbReference type="ARBA" id="ARBA00022692"/>
    </source>
</evidence>
<evidence type="ECO:0000256" key="1">
    <source>
        <dbReference type="ARBA" id="ARBA00004477"/>
    </source>
</evidence>
<feature type="transmembrane region" description="Helical" evidence="8">
    <location>
        <begin position="20"/>
        <end position="37"/>
    </location>
</feature>
<dbReference type="EMBL" id="LGTL01000033">
    <property type="protein sequence ID" value="KPA73691.1"/>
    <property type="molecule type" value="Genomic_DNA"/>
</dbReference>
<keyword evidence="3 8" id="KW-0812">Transmembrane</keyword>
<dbReference type="AlphaFoldDB" id="A0A0N0DQS3"/>
<dbReference type="EMBL" id="LGTL01000033">
    <property type="protein sequence ID" value="KPA73692.1"/>
    <property type="molecule type" value="Genomic_DNA"/>
</dbReference>
<evidence type="ECO:0000256" key="8">
    <source>
        <dbReference type="SAM" id="Phobius"/>
    </source>
</evidence>
<sequence length="194" mass="21557">MAKETAKKNLRSNNARMRVFAAITAAVNALYVFAILHRRGGLPSFTDLLAIVFWAGQEYAAYRTLHKLAQPTLSPEGDLLDCIDASNPTELGYYTFVQDMLWVCWVVQLFCILHPAFFVFYLPVPATLLYKLWTTVLRPLASMYFGGGGQGGQPGAQDNGGAAAGGSAAPRNRQERRKEEQKQRKASRRGRVEE</sequence>
<evidence type="ECO:0000256" key="7">
    <source>
        <dbReference type="SAM" id="MobiDB-lite"/>
    </source>
</evidence>
<evidence type="ECO:0000256" key="6">
    <source>
        <dbReference type="ARBA" id="ARBA00023136"/>
    </source>
</evidence>
<dbReference type="PANTHER" id="PTHR13505:SF7">
    <property type="entry name" value="TRANSMEMBRANE PROTEIN 208"/>
    <property type="match status" value="1"/>
</dbReference>
<evidence type="ECO:0000313" key="10">
    <source>
        <dbReference type="Proteomes" id="UP000037923"/>
    </source>
</evidence>
<proteinExistence type="inferred from homology"/>
<dbReference type="InterPro" id="IPR008506">
    <property type="entry name" value="SND2/TMEM208"/>
</dbReference>
<keyword evidence="5 8" id="KW-1133">Transmembrane helix</keyword>
<evidence type="ECO:0000256" key="4">
    <source>
        <dbReference type="ARBA" id="ARBA00022824"/>
    </source>
</evidence>
<organism evidence="9 10">
    <name type="scientific">Leptomonas pyrrhocoris</name>
    <name type="common">Firebug parasite</name>
    <dbReference type="NCBI Taxonomy" id="157538"/>
    <lineage>
        <taxon>Eukaryota</taxon>
        <taxon>Discoba</taxon>
        <taxon>Euglenozoa</taxon>
        <taxon>Kinetoplastea</taxon>
        <taxon>Metakinetoplastina</taxon>
        <taxon>Trypanosomatida</taxon>
        <taxon>Trypanosomatidae</taxon>
        <taxon>Leishmaniinae</taxon>
        <taxon>Leptomonas</taxon>
    </lineage>
</organism>
<protein>
    <submittedName>
        <fullName evidence="9">Uncharacterized protein</fullName>
    </submittedName>
</protein>
<keyword evidence="4" id="KW-0256">Endoplasmic reticulum</keyword>
<feature type="compositionally biased region" description="Basic and acidic residues" evidence="7">
    <location>
        <begin position="172"/>
        <end position="183"/>
    </location>
</feature>
<name>A0A0N0DQS3_LEPPY</name>
<dbReference type="PANTHER" id="PTHR13505">
    <property type="entry name" value="TRANSMEMBRANE PROTEIN 208"/>
    <property type="match status" value="1"/>
</dbReference>
<evidence type="ECO:0000313" key="9">
    <source>
        <dbReference type="EMBL" id="KPA73692.1"/>
    </source>
</evidence>
<dbReference type="Proteomes" id="UP000037923">
    <property type="component" value="Unassembled WGS sequence"/>
</dbReference>
<feature type="compositionally biased region" description="Basic residues" evidence="7">
    <location>
        <begin position="184"/>
        <end position="194"/>
    </location>
</feature>
<keyword evidence="6 8" id="KW-0472">Membrane</keyword>
<comment type="similarity">
    <text evidence="2">Belongs to the TMEM208 family.</text>
</comment>
<reference evidence="9 10" key="1">
    <citation type="submission" date="2015-07" db="EMBL/GenBank/DDBJ databases">
        <title>High-quality genome of monoxenous trypanosomatid Leptomonas pyrrhocoris.</title>
        <authorList>
            <person name="Flegontov P."/>
            <person name="Butenko A."/>
            <person name="Firsov S."/>
            <person name="Vlcek C."/>
            <person name="Logacheva M.D."/>
            <person name="Field M."/>
            <person name="Filatov D."/>
            <person name="Flegontova O."/>
            <person name="Gerasimov E."/>
            <person name="Jackson A.P."/>
            <person name="Kelly S."/>
            <person name="Opperdoes F."/>
            <person name="O'Reilly A."/>
            <person name="Votypka J."/>
            <person name="Yurchenko V."/>
            <person name="Lukes J."/>
        </authorList>
    </citation>
    <scope>NUCLEOTIDE SEQUENCE [LARGE SCALE GENOMIC DNA]</scope>
    <source>
        <strain evidence="9">H10</strain>
    </source>
</reference>
<gene>
    <name evidence="9" type="ORF">ABB37_09620</name>
</gene>
<dbReference type="VEuPathDB" id="TriTrypDB:LpyrH10_33_0280"/>
<dbReference type="OrthoDB" id="276296at2759"/>
<dbReference type="GO" id="GO:0005789">
    <property type="term" value="C:endoplasmic reticulum membrane"/>
    <property type="evidence" value="ECO:0007669"/>
    <property type="project" value="UniProtKB-SubCell"/>
</dbReference>
<comment type="caution">
    <text evidence="9">The sequence shown here is derived from an EMBL/GenBank/DDBJ whole genome shotgun (WGS) entry which is preliminary data.</text>
</comment>
<dbReference type="Pfam" id="PF05620">
    <property type="entry name" value="TMEM208_SND2"/>
    <property type="match status" value="1"/>
</dbReference>
<dbReference type="GeneID" id="26909903"/>
<dbReference type="RefSeq" id="XP_015652130.1">
    <property type="nucleotide sequence ID" value="XM_015809194.1"/>
</dbReference>
<feature type="transmembrane region" description="Helical" evidence="8">
    <location>
        <begin position="100"/>
        <end position="122"/>
    </location>
</feature>
<dbReference type="OMA" id="LFHWAFF"/>
<evidence type="ECO:0000256" key="2">
    <source>
        <dbReference type="ARBA" id="ARBA00009950"/>
    </source>
</evidence>
<keyword evidence="10" id="KW-1185">Reference proteome</keyword>
<dbReference type="RefSeq" id="XP_015652131.1">
    <property type="nucleotide sequence ID" value="XM_015809195.1"/>
</dbReference>
<feature type="region of interest" description="Disordered" evidence="7">
    <location>
        <begin position="151"/>
        <end position="194"/>
    </location>
</feature>
<comment type="subcellular location">
    <subcellularLocation>
        <location evidence="1">Endoplasmic reticulum membrane</location>
        <topology evidence="1">Multi-pass membrane protein</topology>
    </subcellularLocation>
</comment>
<evidence type="ECO:0000256" key="5">
    <source>
        <dbReference type="ARBA" id="ARBA00022989"/>
    </source>
</evidence>